<keyword evidence="5 6" id="KW-0479">Metal-binding</keyword>
<comment type="caution">
    <text evidence="8">The sequence shown here is derived from an EMBL/GenBank/DDBJ whole genome shotgun (WGS) entry which is preliminary data.</text>
</comment>
<dbReference type="SMART" id="SM00848">
    <property type="entry name" value="Inhibitor_I29"/>
    <property type="match status" value="1"/>
</dbReference>
<keyword evidence="1 5" id="KW-0645">Protease</keyword>
<dbReference type="SUPFAM" id="SSF55486">
    <property type="entry name" value="Metalloproteases ('zincins'), catalytic domain"/>
    <property type="match status" value="1"/>
</dbReference>
<dbReference type="SMART" id="SM00235">
    <property type="entry name" value="ZnMc"/>
    <property type="match status" value="1"/>
</dbReference>
<dbReference type="InterPro" id="IPR039417">
    <property type="entry name" value="Peptidase_C1A_papain-like"/>
</dbReference>
<evidence type="ECO:0000313" key="9">
    <source>
        <dbReference type="Proteomes" id="UP001234178"/>
    </source>
</evidence>
<evidence type="ECO:0000256" key="3">
    <source>
        <dbReference type="ARBA" id="ARBA00022807"/>
    </source>
</evidence>
<keyword evidence="5 6" id="KW-0862">Zinc</keyword>
<dbReference type="Proteomes" id="UP001234178">
    <property type="component" value="Unassembled WGS sequence"/>
</dbReference>
<dbReference type="SUPFAM" id="SSF54001">
    <property type="entry name" value="Cysteine proteinases"/>
    <property type="match status" value="1"/>
</dbReference>
<dbReference type="Gene3D" id="3.90.70.10">
    <property type="entry name" value="Cysteine proteinases"/>
    <property type="match status" value="1"/>
</dbReference>
<keyword evidence="9" id="KW-1185">Reference proteome</keyword>
<protein>
    <recommendedName>
        <fullName evidence="6">Metalloendopeptidase</fullName>
        <ecNumber evidence="6">3.4.24.-</ecNumber>
    </recommendedName>
</protein>
<comment type="cofactor">
    <cofactor evidence="5 6">
        <name>Zn(2+)</name>
        <dbReference type="ChEBI" id="CHEBI:29105"/>
    </cofactor>
    <text evidence="5 6">Binds 1 zinc ion per subunit.</text>
</comment>
<dbReference type="InterPro" id="IPR034035">
    <property type="entry name" value="Astacin-like_dom"/>
</dbReference>
<feature type="binding site" evidence="5">
    <location>
        <position position="484"/>
    </location>
    <ligand>
        <name>Zn(2+)</name>
        <dbReference type="ChEBI" id="CHEBI:29105"/>
        <note>catalytic</note>
    </ligand>
</feature>
<dbReference type="EMBL" id="JAOYFB010000003">
    <property type="protein sequence ID" value="KAK4011774.1"/>
    <property type="molecule type" value="Genomic_DNA"/>
</dbReference>
<keyword evidence="5 6" id="KW-0482">Metalloprotease</keyword>
<dbReference type="InterPro" id="IPR038765">
    <property type="entry name" value="Papain-like_cys_pep_sf"/>
</dbReference>
<reference evidence="8 9" key="1">
    <citation type="journal article" date="2023" name="Nucleic Acids Res.">
        <title>The hologenome of Daphnia magna reveals possible DNA methylation and microbiome-mediated evolution of the host genome.</title>
        <authorList>
            <person name="Chaturvedi A."/>
            <person name="Li X."/>
            <person name="Dhandapani V."/>
            <person name="Marshall H."/>
            <person name="Kissane S."/>
            <person name="Cuenca-Cambronero M."/>
            <person name="Asole G."/>
            <person name="Calvet F."/>
            <person name="Ruiz-Romero M."/>
            <person name="Marangio P."/>
            <person name="Guigo R."/>
            <person name="Rago D."/>
            <person name="Mirbahai L."/>
            <person name="Eastwood N."/>
            <person name="Colbourne J.K."/>
            <person name="Zhou J."/>
            <person name="Mallon E."/>
            <person name="Orsini L."/>
        </authorList>
    </citation>
    <scope>NUCLEOTIDE SEQUENCE [LARGE SCALE GENOMIC DNA]</scope>
    <source>
        <strain evidence="8">LRV0_1</strain>
    </source>
</reference>
<feature type="signal peptide" evidence="6">
    <location>
        <begin position="1"/>
        <end position="17"/>
    </location>
</feature>
<dbReference type="PROSITE" id="PS00639">
    <property type="entry name" value="THIOL_PROTEASE_HIS"/>
    <property type="match status" value="1"/>
</dbReference>
<keyword evidence="4" id="KW-0865">Zymogen</keyword>
<dbReference type="PRINTS" id="PR00480">
    <property type="entry name" value="ASTACIN"/>
</dbReference>
<name>A0ABQ9ZFT1_9CRUS</name>
<dbReference type="EC" id="3.4.24.-" evidence="6"/>
<keyword evidence="2 5" id="KW-0378">Hydrolase</keyword>
<dbReference type="Pfam" id="PF08246">
    <property type="entry name" value="Inhibitor_I29"/>
    <property type="match status" value="1"/>
</dbReference>
<comment type="caution">
    <text evidence="5">Lacks conserved residue(s) required for the propagation of feature annotation.</text>
</comment>
<dbReference type="Pfam" id="PF00112">
    <property type="entry name" value="Peptidase_C1"/>
    <property type="match status" value="1"/>
</dbReference>
<feature type="domain" description="Peptidase M12A" evidence="7">
    <location>
        <begin position="390"/>
        <end position="587"/>
    </location>
</feature>
<feature type="binding site" evidence="5">
    <location>
        <position position="488"/>
    </location>
    <ligand>
        <name>Zn(2+)</name>
        <dbReference type="ChEBI" id="CHEBI:29105"/>
        <note>catalytic</note>
    </ligand>
</feature>
<proteinExistence type="predicted"/>
<dbReference type="InterPro" id="IPR006026">
    <property type="entry name" value="Peptidase_Metallo"/>
</dbReference>
<dbReference type="InterPro" id="IPR025660">
    <property type="entry name" value="Pept_his_AS"/>
</dbReference>
<feature type="active site" evidence="5">
    <location>
        <position position="485"/>
    </location>
</feature>
<dbReference type="CDD" id="cd02248">
    <property type="entry name" value="Peptidase_C1A"/>
    <property type="match status" value="1"/>
</dbReference>
<dbReference type="InterPro" id="IPR001506">
    <property type="entry name" value="Peptidase_M12A"/>
</dbReference>
<feature type="chain" id="PRO_5044962586" description="Metalloendopeptidase" evidence="6">
    <location>
        <begin position="18"/>
        <end position="590"/>
    </location>
</feature>
<dbReference type="InterPro" id="IPR024079">
    <property type="entry name" value="MetalloPept_cat_dom_sf"/>
</dbReference>
<dbReference type="Gene3D" id="3.40.390.10">
    <property type="entry name" value="Collagenase (Catalytic Domain)"/>
    <property type="match status" value="1"/>
</dbReference>
<evidence type="ECO:0000256" key="1">
    <source>
        <dbReference type="ARBA" id="ARBA00022670"/>
    </source>
</evidence>
<dbReference type="InterPro" id="IPR000169">
    <property type="entry name" value="Pept_cys_AS"/>
</dbReference>
<dbReference type="CDD" id="cd04280">
    <property type="entry name" value="ZnMc_astacin_like"/>
    <property type="match status" value="1"/>
</dbReference>
<evidence type="ECO:0000259" key="7">
    <source>
        <dbReference type="PROSITE" id="PS51864"/>
    </source>
</evidence>
<evidence type="ECO:0000256" key="6">
    <source>
        <dbReference type="RuleBase" id="RU361183"/>
    </source>
</evidence>
<dbReference type="PANTHER" id="PTHR10127">
    <property type="entry name" value="DISCOIDIN, CUB, EGF, LAMININ , AND ZINC METALLOPROTEASE DOMAIN CONTAINING"/>
    <property type="match status" value="1"/>
</dbReference>
<dbReference type="Pfam" id="PF01400">
    <property type="entry name" value="Astacin"/>
    <property type="match status" value="1"/>
</dbReference>
<dbReference type="PANTHER" id="PTHR10127:SF883">
    <property type="entry name" value="ZINC METALLOPROTEINASE NAS-8"/>
    <property type="match status" value="1"/>
</dbReference>
<dbReference type="SMART" id="SM00645">
    <property type="entry name" value="Pept_C1"/>
    <property type="match status" value="1"/>
</dbReference>
<evidence type="ECO:0000256" key="5">
    <source>
        <dbReference type="PROSITE-ProRule" id="PRU01211"/>
    </source>
</evidence>
<dbReference type="InterPro" id="IPR013201">
    <property type="entry name" value="Prot_inhib_I29"/>
</dbReference>
<evidence type="ECO:0000313" key="8">
    <source>
        <dbReference type="EMBL" id="KAK4011774.1"/>
    </source>
</evidence>
<dbReference type="InterPro" id="IPR000668">
    <property type="entry name" value="Peptidase_C1A_C"/>
</dbReference>
<keyword evidence="3" id="KW-0788">Thiol protease</keyword>
<keyword evidence="6" id="KW-0732">Signal</keyword>
<dbReference type="PROSITE" id="PS00139">
    <property type="entry name" value="THIOL_PROTEASE_CYS"/>
    <property type="match status" value="1"/>
</dbReference>
<organism evidence="8 9">
    <name type="scientific">Daphnia magna</name>
    <dbReference type="NCBI Taxonomy" id="35525"/>
    <lineage>
        <taxon>Eukaryota</taxon>
        <taxon>Metazoa</taxon>
        <taxon>Ecdysozoa</taxon>
        <taxon>Arthropoda</taxon>
        <taxon>Crustacea</taxon>
        <taxon>Branchiopoda</taxon>
        <taxon>Diplostraca</taxon>
        <taxon>Cladocera</taxon>
        <taxon>Anomopoda</taxon>
        <taxon>Daphniidae</taxon>
        <taxon>Daphnia</taxon>
    </lineage>
</organism>
<evidence type="ECO:0000256" key="4">
    <source>
        <dbReference type="ARBA" id="ARBA00023145"/>
    </source>
</evidence>
<accession>A0ABQ9ZFT1</accession>
<dbReference type="PROSITE" id="PS51864">
    <property type="entry name" value="ASTACIN"/>
    <property type="match status" value="1"/>
</dbReference>
<sequence length="590" mass="67818">MKLYLVLILVVLAVAVANKDKEDENLWKSYKQKFGKKHSPEKEARRKQNFIQRQRAIEKHNRENKEWKMGINRFTDMPEEKKKAFRGAKMFKNRVRSAEAGTVYPVLDRSLPTMIDYRRHRCMSPLKVDQGECGSCWTYAAILPIEFNSCRKTGTRVSLSEQMLVDCDPYNNGCNGGDYTEAWRFIKEKGGAMRSSAYPYVSATTLTNGTCKFRSTSVAAKVSSYDWTMPYPNETVSMAHLQRDGPLATSMKVPDSFFDYASGVYSDPACIVADENDVDHAVVIVGYGTTKATKALPATRHWIVRNSWGSGWVVLCLWLESVKAKPILTTNGEYDDQMEDFDIGEPLTEEELNTPISIKTNENEPEEFIEWNRQHPDLFGGDIMLTDRKNALMSYRARWPSAQIPYVLSANYTQRQREIIARAISAYHNNTCIRFVPRTTERNYIRIKKTGDGCWSFVGRIGRRQTVSLDDKCILYSRPGLVMHELMHVLGFYHEHQRPDRDKYVSINLDNVEPKNKVYFQKMRTSHFNFLGHSYDYGSVMHYSSDAFAKDLRIPVITPLEEGTPNLGNRKAFSELDLEKLNKLYCKSPI</sequence>
<feature type="binding site" evidence="5">
    <location>
        <position position="494"/>
    </location>
    <ligand>
        <name>Zn(2+)</name>
        <dbReference type="ChEBI" id="CHEBI:29105"/>
        <note>catalytic</note>
    </ligand>
</feature>
<gene>
    <name evidence="8" type="ORF">OUZ56_020887</name>
</gene>
<evidence type="ECO:0000256" key="2">
    <source>
        <dbReference type="ARBA" id="ARBA00022801"/>
    </source>
</evidence>